<accession>A0A975KBC3</accession>
<dbReference type="PANTHER" id="PTHR36505:SF1">
    <property type="entry name" value="BLR1072 PROTEIN"/>
    <property type="match status" value="1"/>
</dbReference>
<dbReference type="KEGG" id="spph:KFK14_14290"/>
<evidence type="ECO:0000313" key="2">
    <source>
        <dbReference type="EMBL" id="QUT08264.1"/>
    </source>
</evidence>
<dbReference type="EMBL" id="CP073910">
    <property type="protein sequence ID" value="QUT08264.1"/>
    <property type="molecule type" value="Genomic_DNA"/>
</dbReference>
<dbReference type="Gene3D" id="2.30.30.240">
    <property type="entry name" value="PRC-barrel domain"/>
    <property type="match status" value="1"/>
</dbReference>
<dbReference type="Pfam" id="PF05239">
    <property type="entry name" value="PRC"/>
    <property type="match status" value="1"/>
</dbReference>
<keyword evidence="3" id="KW-1185">Reference proteome</keyword>
<sequence length="119" mass="13455">MMTADRPPHPLIESDRVEGTTVYNRAGEKIGTVKRFLVEKRSGKAQYAEMAFGGFLGIGKDIHPLPWEMLDYDRHKGGYVVDLTDDQLRNAPRFEDADHPPIDQVYGAHIRGYYGLPPI</sequence>
<dbReference type="Proteomes" id="UP000681425">
    <property type="component" value="Chromosome"/>
</dbReference>
<dbReference type="SUPFAM" id="SSF50346">
    <property type="entry name" value="PRC-barrel domain"/>
    <property type="match status" value="1"/>
</dbReference>
<dbReference type="PANTHER" id="PTHR36505">
    <property type="entry name" value="BLR1072 PROTEIN"/>
    <property type="match status" value="1"/>
</dbReference>
<dbReference type="InterPro" id="IPR011033">
    <property type="entry name" value="PRC_barrel-like_sf"/>
</dbReference>
<reference evidence="2" key="1">
    <citation type="submission" date="2021-04" db="EMBL/GenBank/DDBJ databases">
        <title>Isolation of p-tert-butylphenol degrading bacteria Sphingobium phenoxybenzoativorans Tas13 from active sludge.</title>
        <authorList>
            <person name="Li Y."/>
        </authorList>
    </citation>
    <scope>NUCLEOTIDE SEQUENCE</scope>
    <source>
        <strain evidence="2">Tas13</strain>
    </source>
</reference>
<dbReference type="InterPro" id="IPR027275">
    <property type="entry name" value="PRC-brl_dom"/>
</dbReference>
<feature type="domain" description="PRC-barrel" evidence="1">
    <location>
        <begin position="14"/>
        <end position="88"/>
    </location>
</feature>
<gene>
    <name evidence="2" type="ORF">KFK14_14290</name>
</gene>
<protein>
    <submittedName>
        <fullName evidence="2">PRC-barrel domain-containing protein</fullName>
    </submittedName>
</protein>
<evidence type="ECO:0000313" key="3">
    <source>
        <dbReference type="Proteomes" id="UP000681425"/>
    </source>
</evidence>
<dbReference type="AlphaFoldDB" id="A0A975KBC3"/>
<organism evidence="2 3">
    <name type="scientific">Sphingobium phenoxybenzoativorans</name>
    <dbReference type="NCBI Taxonomy" id="1592790"/>
    <lineage>
        <taxon>Bacteria</taxon>
        <taxon>Pseudomonadati</taxon>
        <taxon>Pseudomonadota</taxon>
        <taxon>Alphaproteobacteria</taxon>
        <taxon>Sphingomonadales</taxon>
        <taxon>Sphingomonadaceae</taxon>
        <taxon>Sphingobium</taxon>
    </lineage>
</organism>
<proteinExistence type="predicted"/>
<name>A0A975KBC3_9SPHN</name>
<evidence type="ECO:0000259" key="1">
    <source>
        <dbReference type="Pfam" id="PF05239"/>
    </source>
</evidence>